<evidence type="ECO:0000313" key="1">
    <source>
        <dbReference type="EMBL" id="WWA30545.1"/>
    </source>
</evidence>
<proteinExistence type="predicted"/>
<dbReference type="Proteomes" id="UP001341136">
    <property type="component" value="Chromosome"/>
</dbReference>
<organism evidence="1 2">
    <name type="scientific">Shouchella rhizosphaerae</name>
    <dbReference type="NCBI Taxonomy" id="866786"/>
    <lineage>
        <taxon>Bacteria</taxon>
        <taxon>Bacillati</taxon>
        <taxon>Bacillota</taxon>
        <taxon>Bacilli</taxon>
        <taxon>Bacillales</taxon>
        <taxon>Bacillaceae</taxon>
        <taxon>Shouchella</taxon>
    </lineage>
</organism>
<dbReference type="EMBL" id="CP144921">
    <property type="protein sequence ID" value="WWA30545.1"/>
    <property type="molecule type" value="Genomic_DNA"/>
</dbReference>
<name>A0ABZ2CYW6_9BACI</name>
<keyword evidence="2" id="KW-1185">Reference proteome</keyword>
<evidence type="ECO:0000313" key="2">
    <source>
        <dbReference type="Proteomes" id="UP001341136"/>
    </source>
</evidence>
<gene>
    <name evidence="1" type="ORF">V5G21_01790</name>
</gene>
<sequence length="52" mass="6072">MCACTDFEQADMDGLYKRFMQAKTEEERKRCVTEMALAIEQARLKEQGKSHD</sequence>
<reference evidence="1 2" key="1">
    <citation type="submission" date="2024-01" db="EMBL/GenBank/DDBJ databases">
        <title>Culturomics analysis of mouse respiratory tract.</title>
        <authorList>
            <person name="Phillips A.M."/>
            <person name="Collette N.M."/>
            <person name="Mageeney C.M."/>
            <person name="Sinha A."/>
            <person name="Hern K.E."/>
            <person name="Arkin A.P."/>
            <person name="Williams K.P."/>
            <person name="Branda S."/>
        </authorList>
    </citation>
    <scope>NUCLEOTIDE SEQUENCE [LARGE SCALE GENOMIC DNA]</scope>
    <source>
        <strain evidence="1 2">CP20</strain>
    </source>
</reference>
<dbReference type="RefSeq" id="WP_011247440.1">
    <property type="nucleotide sequence ID" value="NZ_CP144921.1"/>
</dbReference>
<accession>A0ABZ2CYW6</accession>
<protein>
    <submittedName>
        <fullName evidence="1">Uncharacterized protein</fullName>
    </submittedName>
</protein>